<dbReference type="OrthoDB" id="9806424at2"/>
<proteinExistence type="predicted"/>
<dbReference type="Proteomes" id="UP000179769">
    <property type="component" value="Unassembled WGS sequence"/>
</dbReference>
<evidence type="ECO:0000256" key="2">
    <source>
        <dbReference type="ARBA" id="ARBA00022801"/>
    </source>
</evidence>
<dbReference type="Pfam" id="PF02739">
    <property type="entry name" value="5_3_exonuc_N"/>
    <property type="match status" value="1"/>
</dbReference>
<reference evidence="9" key="1">
    <citation type="submission" date="2016-07" db="EMBL/GenBank/DDBJ databases">
        <title>Frankia sp. NRRL B-16219 Genome sequencing.</title>
        <authorList>
            <person name="Ghodhbane-Gtari F."/>
            <person name="Swanson E."/>
            <person name="Gueddou A."/>
            <person name="Louati M."/>
            <person name="Nouioui I."/>
            <person name="Hezbri K."/>
            <person name="Abebe-Akele F."/>
            <person name="Simpson S."/>
            <person name="Morris K."/>
            <person name="Thomas K."/>
            <person name="Gtari M."/>
            <person name="Tisa L.S."/>
        </authorList>
    </citation>
    <scope>NUCLEOTIDE SEQUENCE [LARGE SCALE GENOMIC DNA]</scope>
    <source>
        <strain evidence="9">NRRL B-16219</strain>
    </source>
</reference>
<gene>
    <name evidence="8" type="ORF">BBK14_19265</name>
</gene>
<protein>
    <recommendedName>
        <fullName evidence="6">5'-3' exonuclease</fullName>
    </recommendedName>
</protein>
<dbReference type="SUPFAM" id="SSF88723">
    <property type="entry name" value="PIN domain-like"/>
    <property type="match status" value="1"/>
</dbReference>
<dbReference type="GO" id="GO:0033567">
    <property type="term" value="P:DNA replication, Okazaki fragment processing"/>
    <property type="evidence" value="ECO:0007669"/>
    <property type="project" value="InterPro"/>
</dbReference>
<keyword evidence="1" id="KW-0540">Nuclease</keyword>
<dbReference type="CDD" id="cd09898">
    <property type="entry name" value="H3TH_53EXO"/>
    <property type="match status" value="1"/>
</dbReference>
<dbReference type="InterPro" id="IPR002421">
    <property type="entry name" value="5-3_exonuclease"/>
</dbReference>
<name>A0A1S1Q1B7_9ACTN</name>
<evidence type="ECO:0000256" key="5">
    <source>
        <dbReference type="ARBA" id="ARBA00049957"/>
    </source>
</evidence>
<dbReference type="Pfam" id="PF01367">
    <property type="entry name" value="5_3_exonuc"/>
    <property type="match status" value="1"/>
</dbReference>
<dbReference type="CDD" id="cd09859">
    <property type="entry name" value="PIN_53EXO"/>
    <property type="match status" value="1"/>
</dbReference>
<evidence type="ECO:0000256" key="3">
    <source>
        <dbReference type="ARBA" id="ARBA00022839"/>
    </source>
</evidence>
<evidence type="ECO:0000259" key="7">
    <source>
        <dbReference type="SMART" id="SM00475"/>
    </source>
</evidence>
<dbReference type="InterPro" id="IPR029060">
    <property type="entry name" value="PIN-like_dom_sf"/>
</dbReference>
<dbReference type="Gene3D" id="1.10.150.20">
    <property type="entry name" value="5' to 3' exonuclease, C-terminal subdomain"/>
    <property type="match status" value="1"/>
</dbReference>
<evidence type="ECO:0000313" key="8">
    <source>
        <dbReference type="EMBL" id="OHV27770.1"/>
    </source>
</evidence>
<keyword evidence="9" id="KW-1185">Reference proteome</keyword>
<dbReference type="AlphaFoldDB" id="A0A1S1Q1B7"/>
<dbReference type="InterPro" id="IPR008918">
    <property type="entry name" value="HhH2"/>
</dbReference>
<dbReference type="GO" id="GO:0008409">
    <property type="term" value="F:5'-3' exonuclease activity"/>
    <property type="evidence" value="ECO:0007669"/>
    <property type="project" value="InterPro"/>
</dbReference>
<dbReference type="InterPro" id="IPR020046">
    <property type="entry name" value="5-3_exonucl_a-hlix_arch_N"/>
</dbReference>
<dbReference type="SMART" id="SM00279">
    <property type="entry name" value="HhH2"/>
    <property type="match status" value="1"/>
</dbReference>
<keyword evidence="4" id="KW-0238">DNA-binding</keyword>
<dbReference type="PANTHER" id="PTHR42646">
    <property type="entry name" value="FLAP ENDONUCLEASE XNI"/>
    <property type="match status" value="1"/>
</dbReference>
<keyword evidence="3 8" id="KW-0269">Exonuclease</keyword>
<dbReference type="RefSeq" id="WP_071064320.1">
    <property type="nucleotide sequence ID" value="NZ_MAXA01000217.1"/>
</dbReference>
<evidence type="ECO:0000256" key="4">
    <source>
        <dbReference type="ARBA" id="ARBA00023125"/>
    </source>
</evidence>
<sequence>MDRLLLADTPSLYFRAFHGVPRSVRAPDGMAVNAVRGLLDVLARQIVEVRPRRLVCCFDADWRPAFRVALIGSYKAHRVADATPGPAAGAGGVEEEVPDELAAQLPVIDAVLDAFGIARVEAAGFEADDVIGTLATRHSGRPGGGPVDILTGDRDLFQLVCDDTGVVVRYAVERFAVVDEASISARYGIPGRAYADFAVLRGDPSDGLPGVAGIGAKTAAALLGRFGSLRAILTALDAGGEDGFPAGARRRLTAARDYVDAAVTVVGVVRDVPLGPVADVLPVRPVDEAALAALAGRYGLGGSVDRLTMALATLAEGP</sequence>
<comment type="function">
    <text evidence="5">5'-3' exonuclease acting preferentially on double-stranded DNA.</text>
</comment>
<dbReference type="SMART" id="SM00475">
    <property type="entry name" value="53EXOc"/>
    <property type="match status" value="1"/>
</dbReference>
<dbReference type="GO" id="GO:0003677">
    <property type="term" value="F:DNA binding"/>
    <property type="evidence" value="ECO:0007669"/>
    <property type="project" value="UniProtKB-KW"/>
</dbReference>
<evidence type="ECO:0000256" key="6">
    <source>
        <dbReference type="ARBA" id="ARBA00050026"/>
    </source>
</evidence>
<organism evidence="8 9">
    <name type="scientific">Parafrankia soli</name>
    <dbReference type="NCBI Taxonomy" id="2599596"/>
    <lineage>
        <taxon>Bacteria</taxon>
        <taxon>Bacillati</taxon>
        <taxon>Actinomycetota</taxon>
        <taxon>Actinomycetes</taxon>
        <taxon>Frankiales</taxon>
        <taxon>Frankiaceae</taxon>
        <taxon>Parafrankia</taxon>
    </lineage>
</organism>
<evidence type="ECO:0000256" key="1">
    <source>
        <dbReference type="ARBA" id="ARBA00022722"/>
    </source>
</evidence>
<keyword evidence="2" id="KW-0378">Hydrolase</keyword>
<evidence type="ECO:0000313" key="9">
    <source>
        <dbReference type="Proteomes" id="UP000179769"/>
    </source>
</evidence>
<dbReference type="PANTHER" id="PTHR42646:SF2">
    <property type="entry name" value="5'-3' EXONUCLEASE FAMILY PROTEIN"/>
    <property type="match status" value="1"/>
</dbReference>
<comment type="caution">
    <text evidence="8">The sequence shown here is derived from an EMBL/GenBank/DDBJ whole genome shotgun (WGS) entry which is preliminary data.</text>
</comment>
<accession>A0A1S1Q1B7</accession>
<feature type="domain" description="5'-3' exonuclease" evidence="7">
    <location>
        <begin position="2"/>
        <end position="284"/>
    </location>
</feature>
<dbReference type="InterPro" id="IPR038969">
    <property type="entry name" value="FEN"/>
</dbReference>
<dbReference type="SUPFAM" id="SSF47807">
    <property type="entry name" value="5' to 3' exonuclease, C-terminal subdomain"/>
    <property type="match status" value="1"/>
</dbReference>
<dbReference type="GO" id="GO:0017108">
    <property type="term" value="F:5'-flap endonuclease activity"/>
    <property type="evidence" value="ECO:0007669"/>
    <property type="project" value="InterPro"/>
</dbReference>
<dbReference type="EMBL" id="MAXA01000217">
    <property type="protein sequence ID" value="OHV27770.1"/>
    <property type="molecule type" value="Genomic_DNA"/>
</dbReference>
<dbReference type="InterPro" id="IPR036279">
    <property type="entry name" value="5-3_exonuclease_C_sf"/>
</dbReference>
<dbReference type="InterPro" id="IPR020045">
    <property type="entry name" value="DNA_polI_H3TH"/>
</dbReference>
<dbReference type="Gene3D" id="3.40.50.1010">
    <property type="entry name" value="5'-nuclease"/>
    <property type="match status" value="1"/>
</dbReference>